<keyword evidence="5 9" id="KW-0732">Signal</keyword>
<feature type="chain" id="PRO_5004891957" evidence="9">
    <location>
        <begin position="25"/>
        <end position="424"/>
    </location>
</feature>
<dbReference type="AlphaFoldDB" id="W7ELV6"/>
<dbReference type="InterPro" id="IPR043579">
    <property type="entry name" value="CUTINASE_2"/>
</dbReference>
<keyword evidence="11" id="KW-1185">Reference proteome</keyword>
<comment type="subcellular location">
    <subcellularLocation>
        <location evidence="1">Secreted</location>
    </subcellularLocation>
</comment>
<evidence type="ECO:0000313" key="11">
    <source>
        <dbReference type="Proteomes" id="UP000054337"/>
    </source>
</evidence>
<organism evidence="10 11">
    <name type="scientific">Bipolaris victoriae (strain FI3)</name>
    <name type="common">Victoria blight of oats agent</name>
    <name type="synonym">Cochliobolus victoriae</name>
    <dbReference type="NCBI Taxonomy" id="930091"/>
    <lineage>
        <taxon>Eukaryota</taxon>
        <taxon>Fungi</taxon>
        <taxon>Dikarya</taxon>
        <taxon>Ascomycota</taxon>
        <taxon>Pezizomycotina</taxon>
        <taxon>Dothideomycetes</taxon>
        <taxon>Pleosporomycetidae</taxon>
        <taxon>Pleosporales</taxon>
        <taxon>Pleosporineae</taxon>
        <taxon>Pleosporaceae</taxon>
        <taxon>Bipolaris</taxon>
    </lineage>
</organism>
<evidence type="ECO:0000256" key="2">
    <source>
        <dbReference type="ARBA" id="ARBA00007534"/>
    </source>
</evidence>
<gene>
    <name evidence="10" type="ORF">COCVIDRAFT_99760</name>
</gene>
<dbReference type="HOGENOM" id="CLU_040058_0_2_1"/>
<evidence type="ECO:0000256" key="7">
    <source>
        <dbReference type="ARBA" id="ARBA00023157"/>
    </source>
</evidence>
<dbReference type="Proteomes" id="UP000054337">
    <property type="component" value="Unassembled WGS sequence"/>
</dbReference>
<dbReference type="OrthoDB" id="2586582at2759"/>
<sequence>MTSTPSLRQSLAAVVLAALPLASAQGTTPPKLTADCIDVAIFMARGNDAPYHDGRTSPFSDATCAKFQAKGITCDYMDVVFDGTLGVPYCPTIQEGAVNGVRQITEYNAKCPDTLLVLNGYSQGAMVGGAILSGGGEDACDVDPQTTGLDPNSKAGQALKAVLLWGDVKHTANQPYNVLDGADKQVWPRTGANLERMNRFSSVLRSYCAGGDPICAGGTNVAQHLNYFKLYTDESSSWVVDKLTPLLAKPSSSSVLSSSATPTPTPTPSPEPTTTPAPTPTSAASTSEVSSTEPSSTVVVPEPSTPVTSDIKSTSTAVIPSPSSPCLDSTTLAPPPHPGTTAHSLTIIPTSAHYGNSTISASSSVNTPVQPHETPSLPAGHVSYPAVPPPAPTKGPGYPAHPPVCPPVLVYETVTEYAYVYESM</sequence>
<dbReference type="SMART" id="SM01110">
    <property type="entry name" value="Cutinase"/>
    <property type="match status" value="1"/>
</dbReference>
<feature type="compositionally biased region" description="Low complexity" evidence="8">
    <location>
        <begin position="250"/>
        <end position="262"/>
    </location>
</feature>
<dbReference type="Pfam" id="PF01083">
    <property type="entry name" value="Cutinase"/>
    <property type="match status" value="1"/>
</dbReference>
<accession>W7ELV6</accession>
<proteinExistence type="inferred from homology"/>
<dbReference type="InterPro" id="IPR029058">
    <property type="entry name" value="AB_hydrolase_fold"/>
</dbReference>
<dbReference type="RefSeq" id="XP_014556481.1">
    <property type="nucleotide sequence ID" value="XM_014700995.1"/>
</dbReference>
<evidence type="ECO:0000256" key="5">
    <source>
        <dbReference type="ARBA" id="ARBA00022729"/>
    </source>
</evidence>
<dbReference type="GeneID" id="26260802"/>
<dbReference type="Gene3D" id="3.40.50.1820">
    <property type="entry name" value="alpha/beta hydrolase"/>
    <property type="match status" value="1"/>
</dbReference>
<comment type="similarity">
    <text evidence="2">Belongs to the cutinase family.</text>
</comment>
<feature type="region of interest" description="Disordered" evidence="8">
    <location>
        <begin position="250"/>
        <end position="340"/>
    </location>
</feature>
<keyword evidence="7" id="KW-1015">Disulfide bond</keyword>
<dbReference type="GO" id="GO:0005576">
    <property type="term" value="C:extracellular region"/>
    <property type="evidence" value="ECO:0007669"/>
    <property type="project" value="UniProtKB-SubCell"/>
</dbReference>
<name>W7ELV6_BIPV3</name>
<evidence type="ECO:0000256" key="8">
    <source>
        <dbReference type="SAM" id="MobiDB-lite"/>
    </source>
</evidence>
<evidence type="ECO:0000256" key="6">
    <source>
        <dbReference type="ARBA" id="ARBA00022801"/>
    </source>
</evidence>
<keyword evidence="6" id="KW-0378">Hydrolase</keyword>
<dbReference type="PANTHER" id="PTHR33630">
    <property type="entry name" value="CUTINASE RV1984C-RELATED-RELATED"/>
    <property type="match status" value="1"/>
</dbReference>
<dbReference type="SUPFAM" id="SSF53474">
    <property type="entry name" value="alpha/beta-Hydrolases"/>
    <property type="match status" value="1"/>
</dbReference>
<evidence type="ECO:0000256" key="3">
    <source>
        <dbReference type="ARBA" id="ARBA00022487"/>
    </source>
</evidence>
<dbReference type="InterPro" id="IPR000675">
    <property type="entry name" value="Cutinase/axe"/>
</dbReference>
<feature type="compositionally biased region" description="Low complexity" evidence="8">
    <location>
        <begin position="280"/>
        <end position="309"/>
    </location>
</feature>
<feature type="compositionally biased region" description="Pro residues" evidence="8">
    <location>
        <begin position="263"/>
        <end position="279"/>
    </location>
</feature>
<evidence type="ECO:0000256" key="9">
    <source>
        <dbReference type="SAM" id="SignalP"/>
    </source>
</evidence>
<reference evidence="10 11" key="1">
    <citation type="journal article" date="2013" name="PLoS Genet.">
        <title>Comparative genome structure, secondary metabolite, and effector coding capacity across Cochliobolus pathogens.</title>
        <authorList>
            <person name="Condon B.J."/>
            <person name="Leng Y."/>
            <person name="Wu D."/>
            <person name="Bushley K.E."/>
            <person name="Ohm R.A."/>
            <person name="Otillar R."/>
            <person name="Martin J."/>
            <person name="Schackwitz W."/>
            <person name="Grimwood J."/>
            <person name="MohdZainudin N."/>
            <person name="Xue C."/>
            <person name="Wang R."/>
            <person name="Manning V.A."/>
            <person name="Dhillon B."/>
            <person name="Tu Z.J."/>
            <person name="Steffenson B.J."/>
            <person name="Salamov A."/>
            <person name="Sun H."/>
            <person name="Lowry S."/>
            <person name="LaButti K."/>
            <person name="Han J."/>
            <person name="Copeland A."/>
            <person name="Lindquist E."/>
            <person name="Barry K."/>
            <person name="Schmutz J."/>
            <person name="Baker S.E."/>
            <person name="Ciuffetti L.M."/>
            <person name="Grigoriev I.V."/>
            <person name="Zhong S."/>
            <person name="Turgeon B.G."/>
        </authorList>
    </citation>
    <scope>NUCLEOTIDE SEQUENCE [LARGE SCALE GENOMIC DNA]</scope>
    <source>
        <strain evidence="10 11">FI3</strain>
    </source>
</reference>
<feature type="signal peptide" evidence="9">
    <location>
        <begin position="1"/>
        <end position="24"/>
    </location>
</feature>
<dbReference type="PANTHER" id="PTHR33630:SF13">
    <property type="entry name" value="ACETYLXYLAN ESTERASE"/>
    <property type="match status" value="1"/>
</dbReference>
<dbReference type="EMBL" id="KI968735">
    <property type="protein sequence ID" value="EUN26900.1"/>
    <property type="molecule type" value="Genomic_DNA"/>
</dbReference>
<evidence type="ECO:0000313" key="10">
    <source>
        <dbReference type="EMBL" id="EUN26900.1"/>
    </source>
</evidence>
<keyword evidence="4" id="KW-0964">Secreted</keyword>
<protein>
    <submittedName>
        <fullName evidence="10">Carbohydrate esterase family 5 protein</fullName>
    </submittedName>
</protein>
<keyword evidence="3" id="KW-0719">Serine esterase</keyword>
<evidence type="ECO:0000256" key="1">
    <source>
        <dbReference type="ARBA" id="ARBA00004613"/>
    </source>
</evidence>
<dbReference type="GO" id="GO:0052689">
    <property type="term" value="F:carboxylic ester hydrolase activity"/>
    <property type="evidence" value="ECO:0007669"/>
    <property type="project" value="UniProtKB-KW"/>
</dbReference>
<dbReference type="PROSITE" id="PS00931">
    <property type="entry name" value="CUTINASE_2"/>
    <property type="match status" value="1"/>
</dbReference>
<evidence type="ECO:0000256" key="4">
    <source>
        <dbReference type="ARBA" id="ARBA00022525"/>
    </source>
</evidence>